<name>A0A8C9Q610_SPEDA</name>
<reference evidence="2" key="2">
    <citation type="submission" date="2025-09" db="UniProtKB">
        <authorList>
            <consortium name="Ensembl"/>
        </authorList>
    </citation>
    <scope>IDENTIFICATION</scope>
</reference>
<keyword evidence="3" id="KW-1185">Reference proteome</keyword>
<dbReference type="AlphaFoldDB" id="A0A8C9Q610"/>
<dbReference type="InterPro" id="IPR016135">
    <property type="entry name" value="UBQ-conjugating_enzyme/RWD"/>
</dbReference>
<dbReference type="PANTHER" id="PTHR24067">
    <property type="entry name" value="UBIQUITIN-CONJUGATING ENZYME E2"/>
    <property type="match status" value="1"/>
</dbReference>
<dbReference type="Proteomes" id="UP000694422">
    <property type="component" value="Unplaced"/>
</dbReference>
<feature type="domain" description="UBC core" evidence="1">
    <location>
        <begin position="1"/>
        <end position="95"/>
    </location>
</feature>
<sequence>TCQASMIIHPYHCKFEPLMFHLNVYPSGTVCLYILEEGKNCRPDTTIKQILLGIQKLLNELNIQDPSHSEAYRIYCPNGMEYEKSVRVQAKKFVPSQAATLWHCKRRNWFGKNLFTLLQISSRSYSSQLHGKVGGGAIFHFPHWHTVLN</sequence>
<evidence type="ECO:0000313" key="2">
    <source>
        <dbReference type="Ensembl" id="ENSSDAP00000017469.1"/>
    </source>
</evidence>
<accession>A0A8C9Q610</accession>
<dbReference type="InterPro" id="IPR050113">
    <property type="entry name" value="Ub_conjugating_enzyme"/>
</dbReference>
<reference evidence="2" key="1">
    <citation type="submission" date="2025-08" db="UniProtKB">
        <authorList>
            <consortium name="Ensembl"/>
        </authorList>
    </citation>
    <scope>IDENTIFICATION</scope>
</reference>
<dbReference type="SUPFAM" id="SSF54495">
    <property type="entry name" value="UBC-like"/>
    <property type="match status" value="1"/>
</dbReference>
<evidence type="ECO:0000313" key="3">
    <source>
        <dbReference type="Proteomes" id="UP000694422"/>
    </source>
</evidence>
<dbReference type="Gene3D" id="3.10.110.10">
    <property type="entry name" value="Ubiquitin Conjugating Enzyme"/>
    <property type="match status" value="1"/>
</dbReference>
<dbReference type="InterPro" id="IPR000608">
    <property type="entry name" value="UBC"/>
</dbReference>
<dbReference type="PROSITE" id="PS50127">
    <property type="entry name" value="UBC_2"/>
    <property type="match status" value="1"/>
</dbReference>
<organism evidence="2 3">
    <name type="scientific">Spermophilus dauricus</name>
    <name type="common">Daurian ground squirrel</name>
    <dbReference type="NCBI Taxonomy" id="99837"/>
    <lineage>
        <taxon>Eukaryota</taxon>
        <taxon>Metazoa</taxon>
        <taxon>Chordata</taxon>
        <taxon>Craniata</taxon>
        <taxon>Vertebrata</taxon>
        <taxon>Euteleostomi</taxon>
        <taxon>Mammalia</taxon>
        <taxon>Eutheria</taxon>
        <taxon>Euarchontoglires</taxon>
        <taxon>Glires</taxon>
        <taxon>Rodentia</taxon>
        <taxon>Sciuromorpha</taxon>
        <taxon>Sciuridae</taxon>
        <taxon>Xerinae</taxon>
        <taxon>Marmotini</taxon>
        <taxon>Spermophilus</taxon>
    </lineage>
</organism>
<evidence type="ECO:0000259" key="1">
    <source>
        <dbReference type="PROSITE" id="PS50127"/>
    </source>
</evidence>
<dbReference type="Pfam" id="PF00179">
    <property type="entry name" value="UQ_con"/>
    <property type="match status" value="1"/>
</dbReference>
<dbReference type="Ensembl" id="ENSSDAT00000019909.1">
    <property type="protein sequence ID" value="ENSSDAP00000017469.1"/>
    <property type="gene ID" value="ENSSDAG00000015882.1"/>
</dbReference>
<proteinExistence type="predicted"/>
<protein>
    <recommendedName>
        <fullName evidence="1">UBC core domain-containing protein</fullName>
    </recommendedName>
</protein>